<keyword evidence="2" id="KW-1185">Reference proteome</keyword>
<proteinExistence type="predicted"/>
<protein>
    <submittedName>
        <fullName evidence="1">Uncharacterized protein</fullName>
    </submittedName>
</protein>
<evidence type="ECO:0000313" key="1">
    <source>
        <dbReference type="EMBL" id="KHG20919.1"/>
    </source>
</evidence>
<dbReference type="EMBL" id="KN417029">
    <property type="protein sequence ID" value="KHG20919.1"/>
    <property type="molecule type" value="Genomic_DNA"/>
</dbReference>
<sequence length="52" mass="6086">MVIEIMLDSKTKSCSLYVAIEPKVEWLISMLCLCSSNDYIYMCYDIYIYICA</sequence>
<reference evidence="2" key="1">
    <citation type="submission" date="2014-09" db="EMBL/GenBank/DDBJ databases">
        <authorList>
            <person name="Mudge J."/>
            <person name="Ramaraj T."/>
            <person name="Lindquist I.E."/>
            <person name="Bharti A.K."/>
            <person name="Sundararajan A."/>
            <person name="Cameron C.T."/>
            <person name="Woodward J.E."/>
            <person name="May G.D."/>
            <person name="Brubaker C."/>
            <person name="Broadhvest J."/>
            <person name="Wilkins T.A."/>
        </authorList>
    </citation>
    <scope>NUCLEOTIDE SEQUENCE</scope>
    <source>
        <strain evidence="2">cv. AKA8401</strain>
    </source>
</reference>
<dbReference type="Proteomes" id="UP000032142">
    <property type="component" value="Unassembled WGS sequence"/>
</dbReference>
<gene>
    <name evidence="1" type="ORF">F383_27987</name>
</gene>
<evidence type="ECO:0000313" key="2">
    <source>
        <dbReference type="Proteomes" id="UP000032142"/>
    </source>
</evidence>
<organism evidence="1 2">
    <name type="scientific">Gossypium arboreum</name>
    <name type="common">Tree cotton</name>
    <name type="synonym">Gossypium nanking</name>
    <dbReference type="NCBI Taxonomy" id="29729"/>
    <lineage>
        <taxon>Eukaryota</taxon>
        <taxon>Viridiplantae</taxon>
        <taxon>Streptophyta</taxon>
        <taxon>Embryophyta</taxon>
        <taxon>Tracheophyta</taxon>
        <taxon>Spermatophyta</taxon>
        <taxon>Magnoliopsida</taxon>
        <taxon>eudicotyledons</taxon>
        <taxon>Gunneridae</taxon>
        <taxon>Pentapetalae</taxon>
        <taxon>rosids</taxon>
        <taxon>malvids</taxon>
        <taxon>Malvales</taxon>
        <taxon>Malvaceae</taxon>
        <taxon>Malvoideae</taxon>
        <taxon>Gossypium</taxon>
    </lineage>
</organism>
<accession>A0A0B0P9U0</accession>
<name>A0A0B0P9U0_GOSAR</name>
<dbReference type="AlphaFoldDB" id="A0A0B0P9U0"/>